<organism evidence="2 3">
    <name type="scientific">Aphanomyces astaci</name>
    <name type="common">Crayfish plague agent</name>
    <dbReference type="NCBI Taxonomy" id="112090"/>
    <lineage>
        <taxon>Eukaryota</taxon>
        <taxon>Sar</taxon>
        <taxon>Stramenopiles</taxon>
        <taxon>Oomycota</taxon>
        <taxon>Saprolegniomycetes</taxon>
        <taxon>Saprolegniales</taxon>
        <taxon>Verrucalvaceae</taxon>
        <taxon>Aphanomyces</taxon>
    </lineage>
</organism>
<proteinExistence type="predicted"/>
<evidence type="ECO:0000313" key="2">
    <source>
        <dbReference type="EMBL" id="RHY49101.1"/>
    </source>
</evidence>
<evidence type="ECO:0000313" key="3">
    <source>
        <dbReference type="Proteomes" id="UP000283543"/>
    </source>
</evidence>
<feature type="compositionally biased region" description="Basic and acidic residues" evidence="1">
    <location>
        <begin position="14"/>
        <end position="23"/>
    </location>
</feature>
<name>A0A418BPU4_APHAT</name>
<evidence type="ECO:0000256" key="1">
    <source>
        <dbReference type="SAM" id="MobiDB-lite"/>
    </source>
</evidence>
<reference evidence="2 3" key="1">
    <citation type="submission" date="2018-08" db="EMBL/GenBank/DDBJ databases">
        <title>Aphanomyces genome sequencing and annotation.</title>
        <authorList>
            <person name="Minardi D."/>
            <person name="Oidtmann B."/>
            <person name="Van Der Giezen M."/>
            <person name="Studholme D.J."/>
        </authorList>
    </citation>
    <scope>NUCLEOTIDE SEQUENCE [LARGE SCALE GENOMIC DNA]</scope>
    <source>
        <strain evidence="2 3">Si</strain>
    </source>
</reference>
<comment type="caution">
    <text evidence="2">The sequence shown here is derived from an EMBL/GenBank/DDBJ whole genome shotgun (WGS) entry which is preliminary data.</text>
</comment>
<protein>
    <submittedName>
        <fullName evidence="2">Uncharacterized protein</fullName>
    </submittedName>
</protein>
<dbReference type="Proteomes" id="UP000283543">
    <property type="component" value="Unassembled WGS sequence"/>
</dbReference>
<gene>
    <name evidence="2" type="ORF">DYB34_008552</name>
</gene>
<dbReference type="AlphaFoldDB" id="A0A418BPU4"/>
<feature type="region of interest" description="Disordered" evidence="1">
    <location>
        <begin position="1"/>
        <end position="23"/>
    </location>
</feature>
<sequence>MEVEEDSYEAAPPAHEDNNTSKLDAKFEAEQALLAALKKPRDFHKKEAKAGVIKQLNISASDMLSYRQRHAATTDGSQDSVAVTEVRELHHQKVTTTTTTHQTNKVDKIAANAMRRRDRHTAAQTQYQLRLKAISDQLETDILRISDAIKEELAGVAAATANHFALLTDEPWLIQASHAMVVDQWTHLNELWSGRTCT</sequence>
<accession>A0A418BPU4</accession>
<feature type="non-terminal residue" evidence="2">
    <location>
        <position position="198"/>
    </location>
</feature>
<dbReference type="EMBL" id="QUTB01006647">
    <property type="protein sequence ID" value="RHY49101.1"/>
    <property type="molecule type" value="Genomic_DNA"/>
</dbReference>